<evidence type="ECO:0000256" key="3">
    <source>
        <dbReference type="ARBA" id="ARBA00022777"/>
    </source>
</evidence>
<dbReference type="InParanoid" id="Q029S4"/>
<dbReference type="CDD" id="cd14014">
    <property type="entry name" value="STKc_PknB_like"/>
    <property type="match status" value="1"/>
</dbReference>
<feature type="domain" description="Protein kinase" evidence="7">
    <location>
        <begin position="83"/>
        <end position="382"/>
    </location>
</feature>
<dbReference type="eggNOG" id="COG0457">
    <property type="taxonomic scope" value="Bacteria"/>
</dbReference>
<dbReference type="InterPro" id="IPR000719">
    <property type="entry name" value="Prot_kinase_dom"/>
</dbReference>
<dbReference type="HOGENOM" id="CLU_007799_0_0_0"/>
<evidence type="ECO:0000256" key="1">
    <source>
        <dbReference type="ARBA" id="ARBA00022679"/>
    </source>
</evidence>
<dbReference type="PROSITE" id="PS50011">
    <property type="entry name" value="PROTEIN_KINASE_DOM"/>
    <property type="match status" value="1"/>
</dbReference>
<evidence type="ECO:0000256" key="2">
    <source>
        <dbReference type="ARBA" id="ARBA00022741"/>
    </source>
</evidence>
<dbReference type="Gene3D" id="3.30.200.20">
    <property type="entry name" value="Phosphorylase Kinase, domain 1"/>
    <property type="match status" value="1"/>
</dbReference>
<dbReference type="AlphaFoldDB" id="Q029S4"/>
<dbReference type="InterPro" id="IPR019734">
    <property type="entry name" value="TPR_rpt"/>
</dbReference>
<dbReference type="SUPFAM" id="SSF48452">
    <property type="entry name" value="TPR-like"/>
    <property type="match status" value="2"/>
</dbReference>
<gene>
    <name evidence="8" type="ordered locus">Acid_1208</name>
</gene>
<feature type="repeat" description="TPR" evidence="5">
    <location>
        <begin position="604"/>
        <end position="637"/>
    </location>
</feature>
<dbReference type="PANTHER" id="PTHR43289:SF34">
    <property type="entry name" value="SERINE_THREONINE-PROTEIN KINASE YBDM-RELATED"/>
    <property type="match status" value="1"/>
</dbReference>
<dbReference type="GO" id="GO:0004674">
    <property type="term" value="F:protein serine/threonine kinase activity"/>
    <property type="evidence" value="ECO:0007669"/>
    <property type="project" value="UniProtKB-KW"/>
</dbReference>
<evidence type="ECO:0000256" key="4">
    <source>
        <dbReference type="ARBA" id="ARBA00022840"/>
    </source>
</evidence>
<dbReference type="Gene3D" id="1.25.40.10">
    <property type="entry name" value="Tetratricopeptide repeat domain"/>
    <property type="match status" value="3"/>
</dbReference>
<keyword evidence="1" id="KW-0808">Transferase</keyword>
<protein>
    <submittedName>
        <fullName evidence="8">Serine/threonine protein kinase with TPR repeats</fullName>
    </submittedName>
</protein>
<feature type="transmembrane region" description="Helical" evidence="6">
    <location>
        <begin position="401"/>
        <end position="424"/>
    </location>
</feature>
<keyword evidence="6" id="KW-0472">Membrane</keyword>
<keyword evidence="5" id="KW-0802">TPR repeat</keyword>
<dbReference type="KEGG" id="sus:Acid_1208"/>
<dbReference type="SUPFAM" id="SSF56112">
    <property type="entry name" value="Protein kinase-like (PK-like)"/>
    <property type="match status" value="1"/>
</dbReference>
<dbReference type="OrthoDB" id="9801841at2"/>
<dbReference type="PROSITE" id="PS00108">
    <property type="entry name" value="PROTEIN_KINASE_ST"/>
    <property type="match status" value="1"/>
</dbReference>
<dbReference type="eggNOG" id="COG0515">
    <property type="taxonomic scope" value="Bacteria"/>
</dbReference>
<evidence type="ECO:0000256" key="5">
    <source>
        <dbReference type="PROSITE-ProRule" id="PRU00339"/>
    </source>
</evidence>
<proteinExistence type="predicted"/>
<evidence type="ECO:0000256" key="6">
    <source>
        <dbReference type="SAM" id="Phobius"/>
    </source>
</evidence>
<reference evidence="8" key="1">
    <citation type="submission" date="2006-10" db="EMBL/GenBank/DDBJ databases">
        <title>Complete sequence of Solibacter usitatus Ellin6076.</title>
        <authorList>
            <consortium name="US DOE Joint Genome Institute"/>
            <person name="Copeland A."/>
            <person name="Lucas S."/>
            <person name="Lapidus A."/>
            <person name="Barry K."/>
            <person name="Detter J.C."/>
            <person name="Glavina del Rio T."/>
            <person name="Hammon N."/>
            <person name="Israni S."/>
            <person name="Dalin E."/>
            <person name="Tice H."/>
            <person name="Pitluck S."/>
            <person name="Thompson L.S."/>
            <person name="Brettin T."/>
            <person name="Bruce D."/>
            <person name="Han C."/>
            <person name="Tapia R."/>
            <person name="Gilna P."/>
            <person name="Schmutz J."/>
            <person name="Larimer F."/>
            <person name="Land M."/>
            <person name="Hauser L."/>
            <person name="Kyrpides N."/>
            <person name="Mikhailova N."/>
            <person name="Janssen P.H."/>
            <person name="Kuske C.R."/>
            <person name="Richardson P."/>
        </authorList>
    </citation>
    <scope>NUCLEOTIDE SEQUENCE</scope>
    <source>
        <strain evidence="8">Ellin6076</strain>
    </source>
</reference>
<accession>Q029S4</accession>
<organism evidence="8">
    <name type="scientific">Solibacter usitatus (strain Ellin6076)</name>
    <dbReference type="NCBI Taxonomy" id="234267"/>
    <lineage>
        <taxon>Bacteria</taxon>
        <taxon>Pseudomonadati</taxon>
        <taxon>Acidobacteriota</taxon>
        <taxon>Terriglobia</taxon>
        <taxon>Bryobacterales</taxon>
        <taxon>Solibacteraceae</taxon>
        <taxon>Candidatus Solibacter</taxon>
    </lineage>
</organism>
<dbReference type="Pfam" id="PF00069">
    <property type="entry name" value="Pkinase"/>
    <property type="match status" value="1"/>
</dbReference>
<keyword evidence="4" id="KW-0067">ATP-binding</keyword>
<dbReference type="EMBL" id="CP000473">
    <property type="protein sequence ID" value="ABJ82202.1"/>
    <property type="molecule type" value="Genomic_DNA"/>
</dbReference>
<dbReference type="PANTHER" id="PTHR43289">
    <property type="entry name" value="MITOGEN-ACTIVATED PROTEIN KINASE KINASE KINASE 20-RELATED"/>
    <property type="match status" value="1"/>
</dbReference>
<dbReference type="SMART" id="SM00028">
    <property type="entry name" value="TPR"/>
    <property type="match status" value="7"/>
</dbReference>
<keyword evidence="8" id="KW-0723">Serine/threonine-protein kinase</keyword>
<dbReference type="GO" id="GO:0005524">
    <property type="term" value="F:ATP binding"/>
    <property type="evidence" value="ECO:0007669"/>
    <property type="project" value="UniProtKB-KW"/>
</dbReference>
<evidence type="ECO:0000313" key="8">
    <source>
        <dbReference type="EMBL" id="ABJ82202.1"/>
    </source>
</evidence>
<dbReference type="SMART" id="SM00220">
    <property type="entry name" value="S_TKc"/>
    <property type="match status" value="1"/>
</dbReference>
<dbReference type="InterPro" id="IPR011990">
    <property type="entry name" value="TPR-like_helical_dom_sf"/>
</dbReference>
<dbReference type="InterPro" id="IPR011009">
    <property type="entry name" value="Kinase-like_dom_sf"/>
</dbReference>
<dbReference type="STRING" id="234267.Acid_1208"/>
<keyword evidence="6" id="KW-1133">Transmembrane helix</keyword>
<name>Q029S4_SOLUE</name>
<dbReference type="Pfam" id="PF13181">
    <property type="entry name" value="TPR_8"/>
    <property type="match status" value="2"/>
</dbReference>
<sequence>MTREEWQRVKDILHNALDLPRSGRAAFLDAACNGDPTLRGEVESLLASHEEAGTFIEEPVASAPKLTPPMPENLGIGSDLGPYRIVQLIAEGGMGAVYQAVRVDDLYRKVVAVKVIRRGVFGEFALRRFDIERQILAHLDHPNIAKLLDGGATPDGRPFFVMDFIAGTPIDEYCDHHKLGIRERLDFFLKVCSAVHYAHQNLVIHRDLKPGNILVTEEGALKLLDFGIAKLLDPDALAGEDEPTLTTVHAMTPEYASPEQLHGLQVTTASDVYSLGVLLYRLMTGHRPYAGDSRSIEELWEHIRSRPPRRPSTVIAANDDGVTPETVCSARSTKPERLQRQLSGDLDNILMMALRKEPERRYCSVEQFANDLRRHLQGHPVTARPDTIRYRAGKFIQRHRGGVFAAAMVIVTLIAGIITTSWQWHVANRERQKAEQRFQDVRGLANSVLFELHDAIVPLPGSTPARELLIKRAQRYLDSLATEPGVDDSLQHERAMAYERIGDVLGLPVQPNLGQSAEALASYHRALEIERQLADHDYANITVLRRDMARIYNHICRVEQETGKFKESLENCRESSRIQEEQLRLHPDDVVLRADLATTYGNMAGAYLALGDYAHTEEQRSQVLREFQELHRLEPDNESFLYGLANAYHRMANLQEQTKHYAAARANVLQAIELFDQISARHPKDILKRSDWTFAQQRLGSILISTGDLKGALAAFEQVLPIREQLQHLDPKDARARLNLANSHASVGFVLLELGQAREARGHFEQQRRLDEELIRLDPMGVAYQYSLSEALENLGRVAQRLGERERGKTYLREALKIYDELSARGAISAEYASVPARIRREMGGKTN</sequence>
<keyword evidence="2" id="KW-0547">Nucleotide-binding</keyword>
<dbReference type="PROSITE" id="PS50005">
    <property type="entry name" value="TPR"/>
    <property type="match status" value="1"/>
</dbReference>
<evidence type="ECO:0000259" key="7">
    <source>
        <dbReference type="PROSITE" id="PS50011"/>
    </source>
</evidence>
<keyword evidence="6" id="KW-0812">Transmembrane</keyword>
<keyword evidence="3 8" id="KW-0418">Kinase</keyword>
<dbReference type="InterPro" id="IPR008271">
    <property type="entry name" value="Ser/Thr_kinase_AS"/>
</dbReference>
<dbReference type="Gene3D" id="1.10.510.10">
    <property type="entry name" value="Transferase(Phosphotransferase) domain 1"/>
    <property type="match status" value="1"/>
</dbReference>